<keyword evidence="1" id="KW-0472">Membrane</keyword>
<keyword evidence="1" id="KW-1133">Transmembrane helix</keyword>
<keyword evidence="1" id="KW-0812">Transmembrane</keyword>
<feature type="transmembrane region" description="Helical" evidence="1">
    <location>
        <begin position="156"/>
        <end position="174"/>
    </location>
</feature>
<sequence length="213" mass="23665">MNNTDLLREAAILTQVNKFVGVAIALIGAFIVAPDGASRILQISGTRIRSRVNRFRRSTQKITLQGLSEEGRASDAMSVQKNNYPWMSDAPIDERIETLHRYIIDLEKRLNDTMSAVSQERGAREEALTELNRTFTARLDELHRLLQEKERQTATIDARGLPVIGFGVVLSGIPEALAEIPLHVGWALPFAGFAWMVVAARDGIRDRRATSAS</sequence>
<evidence type="ECO:0000256" key="1">
    <source>
        <dbReference type="SAM" id="Phobius"/>
    </source>
</evidence>
<evidence type="ECO:0000313" key="3">
    <source>
        <dbReference type="Proteomes" id="UP000253094"/>
    </source>
</evidence>
<reference evidence="2 3" key="1">
    <citation type="submission" date="2018-06" db="EMBL/GenBank/DDBJ databases">
        <title>Sphaerisporangium craniellae sp. nov., isolated from a marine sponge in the South China Sea.</title>
        <authorList>
            <person name="Li L."/>
        </authorList>
    </citation>
    <scope>NUCLEOTIDE SEQUENCE [LARGE SCALE GENOMIC DNA]</scope>
    <source>
        <strain evidence="2 3">CCTCC AA 208026</strain>
    </source>
</reference>
<evidence type="ECO:0000313" key="2">
    <source>
        <dbReference type="EMBL" id="RCG19104.1"/>
    </source>
</evidence>
<gene>
    <name evidence="2" type="ORF">DQ384_38145</name>
</gene>
<dbReference type="RefSeq" id="WP_114033759.1">
    <property type="nucleotide sequence ID" value="NZ_QOIL01000034.1"/>
</dbReference>
<protein>
    <submittedName>
        <fullName evidence="2">Uncharacterized protein</fullName>
    </submittedName>
</protein>
<feature type="transmembrane region" description="Helical" evidence="1">
    <location>
        <begin position="20"/>
        <end position="41"/>
    </location>
</feature>
<dbReference type="OrthoDB" id="9892899at2"/>
<proteinExistence type="predicted"/>
<keyword evidence="3" id="KW-1185">Reference proteome</keyword>
<dbReference type="AlphaFoldDB" id="A0A367EM12"/>
<organism evidence="2 3">
    <name type="scientific">Sphaerisporangium album</name>
    <dbReference type="NCBI Taxonomy" id="509200"/>
    <lineage>
        <taxon>Bacteria</taxon>
        <taxon>Bacillati</taxon>
        <taxon>Actinomycetota</taxon>
        <taxon>Actinomycetes</taxon>
        <taxon>Streptosporangiales</taxon>
        <taxon>Streptosporangiaceae</taxon>
        <taxon>Sphaerisporangium</taxon>
    </lineage>
</organism>
<dbReference type="Proteomes" id="UP000253094">
    <property type="component" value="Unassembled WGS sequence"/>
</dbReference>
<comment type="caution">
    <text evidence="2">The sequence shown here is derived from an EMBL/GenBank/DDBJ whole genome shotgun (WGS) entry which is preliminary data.</text>
</comment>
<feature type="transmembrane region" description="Helical" evidence="1">
    <location>
        <begin position="180"/>
        <end position="198"/>
    </location>
</feature>
<name>A0A367EM12_9ACTN</name>
<dbReference type="EMBL" id="QOIL01000034">
    <property type="protein sequence ID" value="RCG19104.1"/>
    <property type="molecule type" value="Genomic_DNA"/>
</dbReference>
<accession>A0A367EM12</accession>